<dbReference type="SUPFAM" id="SSF102705">
    <property type="entry name" value="NIF3 (NGG1p interacting factor 3)-like"/>
    <property type="match status" value="1"/>
</dbReference>
<dbReference type="NCBIfam" id="TIGR00486">
    <property type="entry name" value="YbgI_SA1388"/>
    <property type="match status" value="1"/>
</dbReference>
<feature type="binding site" evidence="5">
    <location>
        <position position="331"/>
    </location>
    <ligand>
        <name>a divalent metal cation</name>
        <dbReference type="ChEBI" id="CHEBI:60240"/>
        <label>1</label>
    </ligand>
</feature>
<evidence type="ECO:0000256" key="4">
    <source>
        <dbReference type="PIRNR" id="PIRNR037489"/>
    </source>
</evidence>
<dbReference type="PANTHER" id="PTHR13799:SF14">
    <property type="entry name" value="GTP CYCLOHYDROLASE 1 TYPE 2 HOMOLOG"/>
    <property type="match status" value="1"/>
</dbReference>
<dbReference type="GO" id="GO:0005737">
    <property type="term" value="C:cytoplasm"/>
    <property type="evidence" value="ECO:0007669"/>
    <property type="project" value="TreeGrafter"/>
</dbReference>
<dbReference type="Gene3D" id="3.30.70.120">
    <property type="match status" value="1"/>
</dbReference>
<keyword evidence="3 4" id="KW-0479">Metal-binding</keyword>
<accession>A0A369AWQ2</accession>
<dbReference type="GO" id="GO:0046872">
    <property type="term" value="F:metal ion binding"/>
    <property type="evidence" value="ECO:0007669"/>
    <property type="project" value="UniProtKB-UniRule"/>
</dbReference>
<gene>
    <name evidence="6" type="ORF">DFR58_11644</name>
</gene>
<protein>
    <recommendedName>
        <fullName evidence="2 4">GTP cyclohydrolase 1 type 2 homolog</fullName>
    </recommendedName>
</protein>
<dbReference type="OrthoDB" id="9792792at2"/>
<dbReference type="FunFam" id="3.40.1390.30:FF:000001">
    <property type="entry name" value="GTP cyclohydrolase 1 type 2"/>
    <property type="match status" value="1"/>
</dbReference>
<sequence length="368" mass="40250">MDFKCGEIIDIMEEIAPPFLAEDWDNIGLMLGSREQRVKRILICLDASEAVAEEAVCLGADMIISHHPLIFKGLKSIVSDNAKGRLIYKLIKNGIAVYSAHTNLDAASEGVNQCLAESLGLQNIQNLNSHRHEKLFKIAVFVPEENADSVRSAMSEAGGGWIGGYSHCSFTGRGIGTFKALEGTNPYIGSIGKLESVNECKIETVATERVLGRVVDSMLKVHPYEEPAYDIYPLEIKGRQYGMGRSGVLPGPESMEEFIGRVKAGLNIQTVRVIGNTDKKIERAAVFCGSFDGDLRSFKRSGADVLVTGDIKYHMAQDISDMGLCAIDAGHFATERIIVPRIVGLLKNKFPKVDILASNMENDPLRFS</sequence>
<dbReference type="PANTHER" id="PTHR13799">
    <property type="entry name" value="NGG1 INTERACTING FACTOR 3"/>
    <property type="match status" value="1"/>
</dbReference>
<dbReference type="Proteomes" id="UP000253034">
    <property type="component" value="Unassembled WGS sequence"/>
</dbReference>
<dbReference type="InterPro" id="IPR002678">
    <property type="entry name" value="DUF34/NIF3"/>
</dbReference>
<feature type="binding site" evidence="5">
    <location>
        <position position="105"/>
    </location>
    <ligand>
        <name>a divalent metal cation</name>
        <dbReference type="ChEBI" id="CHEBI:60240"/>
        <label>1</label>
    </ligand>
</feature>
<proteinExistence type="inferred from homology"/>
<keyword evidence="7" id="KW-1185">Reference proteome</keyword>
<dbReference type="Gene3D" id="3.40.1390.30">
    <property type="entry name" value="NIF3 (NGG1p interacting factor 3)-like"/>
    <property type="match status" value="1"/>
</dbReference>
<dbReference type="RefSeq" id="WP_114298449.1">
    <property type="nucleotide sequence ID" value="NZ_QPJT01000016.1"/>
</dbReference>
<dbReference type="InterPro" id="IPR036069">
    <property type="entry name" value="DUF34/NIF3_sf"/>
</dbReference>
<feature type="binding site" evidence="5">
    <location>
        <position position="67"/>
    </location>
    <ligand>
        <name>a divalent metal cation</name>
        <dbReference type="ChEBI" id="CHEBI:60240"/>
        <label>1</label>
    </ligand>
</feature>
<organism evidence="6 7">
    <name type="scientific">Anaerobacterium chartisolvens</name>
    <dbReference type="NCBI Taxonomy" id="1297424"/>
    <lineage>
        <taxon>Bacteria</taxon>
        <taxon>Bacillati</taxon>
        <taxon>Bacillota</taxon>
        <taxon>Clostridia</taxon>
        <taxon>Eubacteriales</taxon>
        <taxon>Oscillospiraceae</taxon>
        <taxon>Anaerobacterium</taxon>
    </lineage>
</organism>
<evidence type="ECO:0000256" key="1">
    <source>
        <dbReference type="ARBA" id="ARBA00006964"/>
    </source>
</evidence>
<dbReference type="AlphaFoldDB" id="A0A369AWQ2"/>
<reference evidence="6 7" key="1">
    <citation type="submission" date="2018-07" db="EMBL/GenBank/DDBJ databases">
        <title>Genomic Encyclopedia of Type Strains, Phase IV (KMG-IV): sequencing the most valuable type-strain genomes for metagenomic binning, comparative biology and taxonomic classification.</title>
        <authorList>
            <person name="Goeker M."/>
        </authorList>
    </citation>
    <scope>NUCLEOTIDE SEQUENCE [LARGE SCALE GENOMIC DNA]</scope>
    <source>
        <strain evidence="6 7">DSM 27016</strain>
    </source>
</reference>
<evidence type="ECO:0000256" key="3">
    <source>
        <dbReference type="ARBA" id="ARBA00022723"/>
    </source>
</evidence>
<dbReference type="PIRSF" id="PIRSF037489">
    <property type="entry name" value="UCP037489_NIF3_YqfO"/>
    <property type="match status" value="1"/>
</dbReference>
<evidence type="ECO:0000313" key="7">
    <source>
        <dbReference type="Proteomes" id="UP000253034"/>
    </source>
</evidence>
<dbReference type="InterPro" id="IPR017221">
    <property type="entry name" value="DUF34/NIF3_bac"/>
</dbReference>
<evidence type="ECO:0000256" key="5">
    <source>
        <dbReference type="PIRSR" id="PIRSR602678-1"/>
    </source>
</evidence>
<feature type="binding site" evidence="5">
    <location>
        <position position="335"/>
    </location>
    <ligand>
        <name>a divalent metal cation</name>
        <dbReference type="ChEBI" id="CHEBI:60240"/>
        <label>1</label>
    </ligand>
</feature>
<evidence type="ECO:0000313" key="6">
    <source>
        <dbReference type="EMBL" id="RCX13812.1"/>
    </source>
</evidence>
<dbReference type="EMBL" id="QPJT01000016">
    <property type="protein sequence ID" value="RCX13812.1"/>
    <property type="molecule type" value="Genomic_DNA"/>
</dbReference>
<dbReference type="Pfam" id="PF01784">
    <property type="entry name" value="DUF34_NIF3"/>
    <property type="match status" value="1"/>
</dbReference>
<feature type="binding site" evidence="5">
    <location>
        <position position="66"/>
    </location>
    <ligand>
        <name>a divalent metal cation</name>
        <dbReference type="ChEBI" id="CHEBI:60240"/>
        <label>1</label>
    </ligand>
</feature>
<dbReference type="InterPro" id="IPR015867">
    <property type="entry name" value="N-reg_PII/ATP_PRibTrfase_C"/>
</dbReference>
<comment type="caution">
    <text evidence="6">The sequence shown here is derived from an EMBL/GenBank/DDBJ whole genome shotgun (WGS) entry which is preliminary data.</text>
</comment>
<name>A0A369AWQ2_9FIRM</name>
<evidence type="ECO:0000256" key="2">
    <source>
        <dbReference type="ARBA" id="ARBA00022112"/>
    </source>
</evidence>
<dbReference type="FunFam" id="3.30.70.120:FF:000006">
    <property type="entry name" value="GTP cyclohydrolase 1 type 2 homolog"/>
    <property type="match status" value="1"/>
</dbReference>
<comment type="similarity">
    <text evidence="1 4">Belongs to the GTP cyclohydrolase I type 2/NIF3 family.</text>
</comment>